<accession>A0A432MP25</accession>
<dbReference type="RefSeq" id="WP_126724107.1">
    <property type="nucleotide sequence ID" value="NZ_RYZH01000006.1"/>
</dbReference>
<dbReference type="EMBL" id="RYZH01000006">
    <property type="protein sequence ID" value="RUL88856.1"/>
    <property type="molecule type" value="Genomic_DNA"/>
</dbReference>
<gene>
    <name evidence="1" type="ORF">TsocGM_04395</name>
</gene>
<organism evidence="1 2">
    <name type="scientific">Tautonia sociabilis</name>
    <dbReference type="NCBI Taxonomy" id="2080755"/>
    <lineage>
        <taxon>Bacteria</taxon>
        <taxon>Pseudomonadati</taxon>
        <taxon>Planctomycetota</taxon>
        <taxon>Planctomycetia</taxon>
        <taxon>Isosphaerales</taxon>
        <taxon>Isosphaeraceae</taxon>
        <taxon>Tautonia</taxon>
    </lineage>
</organism>
<proteinExistence type="predicted"/>
<name>A0A432MP25_9BACT</name>
<sequence>MKINDSAPILVDAGANARVAMGRTNGTIAVAYIDTGGSVIGGHGINATTNKVKTYNLTGTLCILSPLRRDVRRLRWGLRHDLRIQAESSWFGLGGQLDPNTFLSEFRRIAVVTAYRVDRPW</sequence>
<reference evidence="1 2" key="1">
    <citation type="submission" date="2018-12" db="EMBL/GenBank/DDBJ databases">
        <authorList>
            <person name="Toschakov S.V."/>
        </authorList>
    </citation>
    <scope>NUCLEOTIDE SEQUENCE [LARGE SCALE GENOMIC DNA]</scope>
    <source>
        <strain evidence="1 2">GM2012</strain>
    </source>
</reference>
<keyword evidence="2" id="KW-1185">Reference proteome</keyword>
<protein>
    <submittedName>
        <fullName evidence="1">Uncharacterized protein</fullName>
    </submittedName>
</protein>
<evidence type="ECO:0000313" key="2">
    <source>
        <dbReference type="Proteomes" id="UP000280296"/>
    </source>
</evidence>
<dbReference type="AlphaFoldDB" id="A0A432MP25"/>
<reference evidence="1 2" key="2">
    <citation type="submission" date="2019-01" db="EMBL/GenBank/DDBJ databases">
        <title>Tautonia sociabilis, a novel thermotolerant planctomycete of Isosphaeraceae family, isolated from a 4000 m deep subterranean habitat.</title>
        <authorList>
            <person name="Kovaleva O.L."/>
            <person name="Elcheninov A.G."/>
            <person name="Van Heerden E."/>
            <person name="Toshchakov S.V."/>
            <person name="Novikov A."/>
            <person name="Bonch-Osmolovskaya E.A."/>
            <person name="Kublanov I.V."/>
        </authorList>
    </citation>
    <scope>NUCLEOTIDE SEQUENCE [LARGE SCALE GENOMIC DNA]</scope>
    <source>
        <strain evidence="1 2">GM2012</strain>
    </source>
</reference>
<dbReference type="Proteomes" id="UP000280296">
    <property type="component" value="Unassembled WGS sequence"/>
</dbReference>
<comment type="caution">
    <text evidence="1">The sequence shown here is derived from an EMBL/GenBank/DDBJ whole genome shotgun (WGS) entry which is preliminary data.</text>
</comment>
<evidence type="ECO:0000313" key="1">
    <source>
        <dbReference type="EMBL" id="RUL88856.1"/>
    </source>
</evidence>